<sequence length="149" mass="15204">MPSQVVFYLAAALAGCAFVVQQAVNAGLRGALGSGIWAGMTNFVVGGVAIGLVALALREPLPAWEAAAKAPWYAWAGGMLGALYIVGSVFILPRIGAASMVALIILGQMLTALAFDHFGLFGVPLHVANWPRLAGAALLVVGVGLLCAF</sequence>
<feature type="transmembrane region" description="Helical" evidence="1">
    <location>
        <begin position="72"/>
        <end position="92"/>
    </location>
</feature>
<evidence type="ECO:0000256" key="1">
    <source>
        <dbReference type="SAM" id="Phobius"/>
    </source>
</evidence>
<keyword evidence="1" id="KW-0812">Transmembrane</keyword>
<dbReference type="PANTHER" id="PTHR34821">
    <property type="entry name" value="INNER MEMBRANE PROTEIN YDCZ"/>
    <property type="match status" value="1"/>
</dbReference>
<dbReference type="InterPro" id="IPR006750">
    <property type="entry name" value="YdcZ"/>
</dbReference>
<accession>A0AA37HNL0</accession>
<dbReference type="PANTHER" id="PTHR34821:SF2">
    <property type="entry name" value="INNER MEMBRANE PROTEIN YDCZ"/>
    <property type="match status" value="1"/>
</dbReference>
<protein>
    <recommendedName>
        <fullName evidence="4">DMT family transporter</fullName>
    </recommendedName>
</protein>
<dbReference type="EMBL" id="BPQM01000041">
    <property type="protein sequence ID" value="GJD78746.1"/>
    <property type="molecule type" value="Genomic_DNA"/>
</dbReference>
<feature type="transmembrane region" description="Helical" evidence="1">
    <location>
        <begin position="130"/>
        <end position="148"/>
    </location>
</feature>
<evidence type="ECO:0008006" key="4">
    <source>
        <dbReference type="Google" id="ProtNLM"/>
    </source>
</evidence>
<keyword evidence="3" id="KW-1185">Reference proteome</keyword>
<reference evidence="2" key="1">
    <citation type="journal article" date="2016" name="Front. Microbiol.">
        <title>Genome Sequence of the Piezophilic, Mesophilic Sulfate-Reducing Bacterium Desulfovibrio indicus J2T.</title>
        <authorList>
            <person name="Cao J."/>
            <person name="Maignien L."/>
            <person name="Shao Z."/>
            <person name="Alain K."/>
            <person name="Jebbar M."/>
        </authorList>
    </citation>
    <scope>NUCLEOTIDE SEQUENCE</scope>
    <source>
        <strain evidence="2">NBRC 103626</strain>
    </source>
</reference>
<feature type="transmembrane region" description="Helical" evidence="1">
    <location>
        <begin position="99"/>
        <end position="118"/>
    </location>
</feature>
<evidence type="ECO:0000313" key="2">
    <source>
        <dbReference type="EMBL" id="GJD78746.1"/>
    </source>
</evidence>
<feature type="transmembrane region" description="Helical" evidence="1">
    <location>
        <begin position="36"/>
        <end position="57"/>
    </location>
</feature>
<name>A0AA37HNL0_9HYPH</name>
<dbReference type="RefSeq" id="WP_238302437.1">
    <property type="nucleotide sequence ID" value="NZ_BPQM01000041.1"/>
</dbReference>
<dbReference type="GO" id="GO:0005886">
    <property type="term" value="C:plasma membrane"/>
    <property type="evidence" value="ECO:0007669"/>
    <property type="project" value="TreeGrafter"/>
</dbReference>
<organism evidence="2 3">
    <name type="scientific">Methylobacterium gregans</name>
    <dbReference type="NCBI Taxonomy" id="374424"/>
    <lineage>
        <taxon>Bacteria</taxon>
        <taxon>Pseudomonadati</taxon>
        <taxon>Pseudomonadota</taxon>
        <taxon>Alphaproteobacteria</taxon>
        <taxon>Hyphomicrobiales</taxon>
        <taxon>Methylobacteriaceae</taxon>
        <taxon>Methylobacterium</taxon>
    </lineage>
</organism>
<dbReference type="Proteomes" id="UP001055108">
    <property type="component" value="Unassembled WGS sequence"/>
</dbReference>
<gene>
    <name evidence="2" type="ORF">NBEOAGPD_1965</name>
</gene>
<reference evidence="2" key="2">
    <citation type="submission" date="2021-08" db="EMBL/GenBank/DDBJ databases">
        <authorList>
            <person name="Tani A."/>
            <person name="Ola A."/>
            <person name="Ogura Y."/>
            <person name="Katsura K."/>
            <person name="Hayashi T."/>
        </authorList>
    </citation>
    <scope>NUCLEOTIDE SEQUENCE</scope>
    <source>
        <strain evidence="2">NBRC 103626</strain>
    </source>
</reference>
<feature type="transmembrane region" description="Helical" evidence="1">
    <location>
        <begin position="6"/>
        <end position="24"/>
    </location>
</feature>
<keyword evidence="1" id="KW-0472">Membrane</keyword>
<keyword evidence="1" id="KW-1133">Transmembrane helix</keyword>
<comment type="caution">
    <text evidence="2">The sequence shown here is derived from an EMBL/GenBank/DDBJ whole genome shotgun (WGS) entry which is preliminary data.</text>
</comment>
<dbReference type="Pfam" id="PF04657">
    <property type="entry name" value="DMT_YdcZ"/>
    <property type="match status" value="1"/>
</dbReference>
<dbReference type="AlphaFoldDB" id="A0AA37HNL0"/>
<evidence type="ECO:0000313" key="3">
    <source>
        <dbReference type="Proteomes" id="UP001055108"/>
    </source>
</evidence>
<proteinExistence type="predicted"/>